<dbReference type="InterPro" id="IPR004360">
    <property type="entry name" value="Glyas_Fos-R_dOase_dom"/>
</dbReference>
<accession>A0ABV7H7T0</accession>
<dbReference type="InterPro" id="IPR029068">
    <property type="entry name" value="Glyas_Bleomycin-R_OHBP_Dase"/>
</dbReference>
<reference evidence="3" key="1">
    <citation type="journal article" date="2019" name="Int. J. Syst. Evol. Microbiol.">
        <title>The Global Catalogue of Microorganisms (GCM) 10K type strain sequencing project: providing services to taxonomists for standard genome sequencing and annotation.</title>
        <authorList>
            <consortium name="The Broad Institute Genomics Platform"/>
            <consortium name="The Broad Institute Genome Sequencing Center for Infectious Disease"/>
            <person name="Wu L."/>
            <person name="Ma J."/>
        </authorList>
    </citation>
    <scope>NUCLEOTIDE SEQUENCE [LARGE SCALE GENOMIC DNA]</scope>
    <source>
        <strain evidence="3">KCTC 52168</strain>
    </source>
</reference>
<feature type="domain" description="VOC" evidence="1">
    <location>
        <begin position="6"/>
        <end position="123"/>
    </location>
</feature>
<protein>
    <submittedName>
        <fullName evidence="2">VOC family protein</fullName>
    </submittedName>
</protein>
<evidence type="ECO:0000313" key="3">
    <source>
        <dbReference type="Proteomes" id="UP001595556"/>
    </source>
</evidence>
<dbReference type="SUPFAM" id="SSF54593">
    <property type="entry name" value="Glyoxalase/Bleomycin resistance protein/Dihydroxybiphenyl dioxygenase"/>
    <property type="match status" value="1"/>
</dbReference>
<sequence>MSKANPIRFVEIPVVDMDRAVTFYEAVFGFDLELQTIDGYEMALFPFDPAAPGATAALAKGDVYRPAQLGPIVYLAVDSIDATLHRARTQGGKTLYEKKSAGDWGWVAEIEDSEGNRIALHEARAGG</sequence>
<dbReference type="RefSeq" id="WP_377304762.1">
    <property type="nucleotide sequence ID" value="NZ_CP180191.1"/>
</dbReference>
<dbReference type="InterPro" id="IPR037523">
    <property type="entry name" value="VOC_core"/>
</dbReference>
<gene>
    <name evidence="2" type="ORF">ACFOEN_13470</name>
</gene>
<dbReference type="InterPro" id="IPR052164">
    <property type="entry name" value="Anthracycline_SecMetBiosynth"/>
</dbReference>
<name>A0ABV7H7T0_9BURK</name>
<dbReference type="Pfam" id="PF00903">
    <property type="entry name" value="Glyoxalase"/>
    <property type="match status" value="1"/>
</dbReference>
<evidence type="ECO:0000313" key="2">
    <source>
        <dbReference type="EMBL" id="MFC3148636.1"/>
    </source>
</evidence>
<comment type="caution">
    <text evidence="2">The sequence shown here is derived from an EMBL/GenBank/DDBJ whole genome shotgun (WGS) entry which is preliminary data.</text>
</comment>
<dbReference type="EMBL" id="JBHRTI010000007">
    <property type="protein sequence ID" value="MFC3148636.1"/>
    <property type="molecule type" value="Genomic_DNA"/>
</dbReference>
<dbReference type="Gene3D" id="3.10.180.10">
    <property type="entry name" value="2,3-Dihydroxybiphenyl 1,2-Dioxygenase, domain 1"/>
    <property type="match status" value="1"/>
</dbReference>
<dbReference type="PANTHER" id="PTHR33993">
    <property type="entry name" value="GLYOXALASE-RELATED"/>
    <property type="match status" value="1"/>
</dbReference>
<dbReference type="Proteomes" id="UP001595556">
    <property type="component" value="Unassembled WGS sequence"/>
</dbReference>
<dbReference type="PANTHER" id="PTHR33993:SF2">
    <property type="entry name" value="VOC DOMAIN-CONTAINING PROTEIN"/>
    <property type="match status" value="1"/>
</dbReference>
<proteinExistence type="predicted"/>
<keyword evidence="3" id="KW-1185">Reference proteome</keyword>
<dbReference type="PROSITE" id="PS51819">
    <property type="entry name" value="VOC"/>
    <property type="match status" value="1"/>
</dbReference>
<organism evidence="2 3">
    <name type="scientific">Piscinibacterium candidicorallinum</name>
    <dbReference type="NCBI Taxonomy" id="1793872"/>
    <lineage>
        <taxon>Bacteria</taxon>
        <taxon>Pseudomonadati</taxon>
        <taxon>Pseudomonadota</taxon>
        <taxon>Betaproteobacteria</taxon>
        <taxon>Burkholderiales</taxon>
        <taxon>Piscinibacterium</taxon>
    </lineage>
</organism>
<dbReference type="CDD" id="cd07247">
    <property type="entry name" value="SgaA_N_like"/>
    <property type="match status" value="1"/>
</dbReference>
<evidence type="ECO:0000259" key="1">
    <source>
        <dbReference type="PROSITE" id="PS51819"/>
    </source>
</evidence>